<comment type="similarity">
    <text evidence="11 12">Belongs to the TonB-dependent receptor family.</text>
</comment>
<dbReference type="InterPro" id="IPR012910">
    <property type="entry name" value="Plug_dom"/>
</dbReference>
<reference evidence="16 17" key="1">
    <citation type="submission" date="2019-07" db="EMBL/GenBank/DDBJ databases">
        <title>Novel species isolated from glacier.</title>
        <authorList>
            <person name="Liu Q."/>
            <person name="Xin Y.-H."/>
        </authorList>
    </citation>
    <scope>NUCLEOTIDE SEQUENCE [LARGE SCALE GENOMIC DNA]</scope>
    <source>
        <strain evidence="16 17">LB1R16</strain>
    </source>
</reference>
<dbReference type="InterPro" id="IPR000531">
    <property type="entry name" value="Beta-barrel_TonB"/>
</dbReference>
<evidence type="ECO:0000256" key="10">
    <source>
        <dbReference type="ARBA" id="ARBA00023237"/>
    </source>
</evidence>
<accession>A0A552UII0</accession>
<proteinExistence type="inferred from homology"/>
<feature type="signal peptide" evidence="13">
    <location>
        <begin position="1"/>
        <end position="21"/>
    </location>
</feature>
<evidence type="ECO:0000256" key="12">
    <source>
        <dbReference type="RuleBase" id="RU003357"/>
    </source>
</evidence>
<evidence type="ECO:0000256" key="6">
    <source>
        <dbReference type="ARBA" id="ARBA00023004"/>
    </source>
</evidence>
<keyword evidence="2 11" id="KW-0813">Transport</keyword>
<dbReference type="InterPro" id="IPR039426">
    <property type="entry name" value="TonB-dep_rcpt-like"/>
</dbReference>
<keyword evidence="17" id="KW-1185">Reference proteome</keyword>
<dbReference type="OrthoDB" id="7455607at2"/>
<dbReference type="InterPro" id="IPR036942">
    <property type="entry name" value="Beta-barrel_TonB_sf"/>
</dbReference>
<evidence type="ECO:0000259" key="15">
    <source>
        <dbReference type="Pfam" id="PF07715"/>
    </source>
</evidence>
<comment type="subcellular location">
    <subcellularLocation>
        <location evidence="1 11">Cell outer membrane</location>
        <topology evidence="1 11">Multi-pass membrane protein</topology>
    </subcellularLocation>
</comment>
<evidence type="ECO:0000256" key="13">
    <source>
        <dbReference type="SAM" id="SignalP"/>
    </source>
</evidence>
<gene>
    <name evidence="16" type="ORF">FMM06_07920</name>
</gene>
<evidence type="ECO:0000256" key="5">
    <source>
        <dbReference type="ARBA" id="ARBA00022692"/>
    </source>
</evidence>
<keyword evidence="9 11" id="KW-0472">Membrane</keyword>
<keyword evidence="13" id="KW-0732">Signal</keyword>
<dbReference type="SUPFAM" id="SSF56935">
    <property type="entry name" value="Porins"/>
    <property type="match status" value="1"/>
</dbReference>
<dbReference type="PROSITE" id="PS52016">
    <property type="entry name" value="TONB_DEPENDENT_REC_3"/>
    <property type="match status" value="1"/>
</dbReference>
<evidence type="ECO:0000259" key="14">
    <source>
        <dbReference type="Pfam" id="PF00593"/>
    </source>
</evidence>
<keyword evidence="6" id="KW-0408">Iron</keyword>
<dbReference type="Gene3D" id="2.40.170.20">
    <property type="entry name" value="TonB-dependent receptor, beta-barrel domain"/>
    <property type="match status" value="1"/>
</dbReference>
<dbReference type="PANTHER" id="PTHR32552">
    <property type="entry name" value="FERRICHROME IRON RECEPTOR-RELATED"/>
    <property type="match status" value="1"/>
</dbReference>
<evidence type="ECO:0000256" key="4">
    <source>
        <dbReference type="ARBA" id="ARBA00022496"/>
    </source>
</evidence>
<feature type="chain" id="PRO_5022009352" evidence="13">
    <location>
        <begin position="22"/>
        <end position="827"/>
    </location>
</feature>
<keyword evidence="7" id="KW-0406">Ion transport</keyword>
<keyword evidence="10 11" id="KW-0998">Cell outer membrane</keyword>
<dbReference type="Proteomes" id="UP000317894">
    <property type="component" value="Unassembled WGS sequence"/>
</dbReference>
<evidence type="ECO:0000313" key="17">
    <source>
        <dbReference type="Proteomes" id="UP000317894"/>
    </source>
</evidence>
<dbReference type="AlphaFoldDB" id="A0A552UII0"/>
<dbReference type="GO" id="GO:0009279">
    <property type="term" value="C:cell outer membrane"/>
    <property type="evidence" value="ECO:0007669"/>
    <property type="project" value="UniProtKB-SubCell"/>
</dbReference>
<evidence type="ECO:0000256" key="2">
    <source>
        <dbReference type="ARBA" id="ARBA00022448"/>
    </source>
</evidence>
<evidence type="ECO:0000313" key="16">
    <source>
        <dbReference type="EMBL" id="TRW18029.1"/>
    </source>
</evidence>
<dbReference type="Pfam" id="PF07715">
    <property type="entry name" value="Plug"/>
    <property type="match status" value="1"/>
</dbReference>
<dbReference type="PANTHER" id="PTHR32552:SF81">
    <property type="entry name" value="TONB-DEPENDENT OUTER MEMBRANE RECEPTOR"/>
    <property type="match status" value="1"/>
</dbReference>
<evidence type="ECO:0000256" key="8">
    <source>
        <dbReference type="ARBA" id="ARBA00023077"/>
    </source>
</evidence>
<keyword evidence="16" id="KW-0675">Receptor</keyword>
<evidence type="ECO:0000256" key="9">
    <source>
        <dbReference type="ARBA" id="ARBA00023136"/>
    </source>
</evidence>
<feature type="domain" description="TonB-dependent receptor-like beta-barrel" evidence="14">
    <location>
        <begin position="305"/>
        <end position="796"/>
    </location>
</feature>
<organism evidence="16 17">
    <name type="scientific">Glacieibacterium frigidum</name>
    <dbReference type="NCBI Taxonomy" id="2593303"/>
    <lineage>
        <taxon>Bacteria</taxon>
        <taxon>Pseudomonadati</taxon>
        <taxon>Pseudomonadota</taxon>
        <taxon>Alphaproteobacteria</taxon>
        <taxon>Sphingomonadales</taxon>
        <taxon>Sphingosinicellaceae</taxon>
        <taxon>Glacieibacterium</taxon>
    </lineage>
</organism>
<dbReference type="EMBL" id="VJWA01000001">
    <property type="protein sequence ID" value="TRW18029.1"/>
    <property type="molecule type" value="Genomic_DNA"/>
</dbReference>
<evidence type="ECO:0000256" key="11">
    <source>
        <dbReference type="PROSITE-ProRule" id="PRU01360"/>
    </source>
</evidence>
<comment type="caution">
    <text evidence="16">The sequence shown here is derived from an EMBL/GenBank/DDBJ whole genome shotgun (WGS) entry which is preliminary data.</text>
</comment>
<sequence>MHKQFLAAVSLIALASTPAWAQPAPAEPEVQDGIADIVVTAQRRRESVQDVPIAISAFSGDQLRAQGVSNTLELGQFVPNLVAQNNTGLGSANAYYIRGLGNTETIATFDPPVGTYVDDIYLSRQNANNLSLFDVERVEVLRGPQGTLFGRNTTGGAINVILREPGEDFGGYAEVGYGRFDKKLVRASVDVPLADSLAVKVSGYFQDDDGYAKNITTGERANDDDGWGARLGVRGELSDSVRWTGSYARIIANGENLLNQECDPRNNGDCDGRFVSTGLRKGNEISPSPYLPLVISGRKANYGLGNRTASDLVTSNLEFGLGDDLSLNLITGFVNQIQQYSIDFSDGRALPSLANPNPAVRGDTRGGFTILNDGQNDQFSQEVKLSGKVSIFDFVGGFYYLKENNRTDFADLFTVAPNTTIILGDRTLTNSTKAYAGYFQADANLTDQIKLTAGIRYTDEEKKFSIFDNRASCNDGSIEANCLSNQNLTGPSGVAIPRSQRAKVWTPRFAANFKVDENILFFASATRGFKSGGWNARGTAASQLLPFGPEKIWSYEAGLKSDLFNRRVRANLTFFYADVTNLQTPSALVAANGSITFLTRNFADYRNKGVEAEFTFQPVDGLNLYANFGYQDDKYIIDRSAPAADIYGIQSVAAQQAACQAALAAGKIAGGANVPATLPSIAACASGIITPNGSIATPVRTPKFSLAIGGSYEIPLGSLSLVPSVNGSFRSKQEVQTSNYTIYSGSVTGTNGTFPANPTAGQALQGSFSEAAWLVNAGIALNGPDKAWQLSVNCTNCLNETFVQSALANTTYLNQPMMWQVRARVSF</sequence>
<keyword evidence="3 11" id="KW-1134">Transmembrane beta strand</keyword>
<keyword evidence="8 12" id="KW-0798">TonB box</keyword>
<name>A0A552UII0_9SPHN</name>
<keyword evidence="4" id="KW-0410">Iron transport</keyword>
<evidence type="ECO:0000256" key="3">
    <source>
        <dbReference type="ARBA" id="ARBA00022452"/>
    </source>
</evidence>
<protein>
    <submittedName>
        <fullName evidence="16">TonB-dependent receptor</fullName>
    </submittedName>
</protein>
<dbReference type="RefSeq" id="WP_144236723.1">
    <property type="nucleotide sequence ID" value="NZ_VJWA01000001.1"/>
</dbReference>
<keyword evidence="5 11" id="KW-0812">Transmembrane</keyword>
<dbReference type="Pfam" id="PF00593">
    <property type="entry name" value="TonB_dep_Rec_b-barrel"/>
    <property type="match status" value="1"/>
</dbReference>
<feature type="domain" description="TonB-dependent receptor plug" evidence="15">
    <location>
        <begin position="48"/>
        <end position="157"/>
    </location>
</feature>
<evidence type="ECO:0000256" key="7">
    <source>
        <dbReference type="ARBA" id="ARBA00023065"/>
    </source>
</evidence>
<evidence type="ECO:0000256" key="1">
    <source>
        <dbReference type="ARBA" id="ARBA00004571"/>
    </source>
</evidence>
<dbReference type="GO" id="GO:0006826">
    <property type="term" value="P:iron ion transport"/>
    <property type="evidence" value="ECO:0007669"/>
    <property type="project" value="UniProtKB-KW"/>
</dbReference>